<dbReference type="AlphaFoldDB" id="A0A6S6TBH5"/>
<protein>
    <recommendedName>
        <fullName evidence="1">Phosphodiester glycosidase domain-containing protein</fullName>
    </recommendedName>
</protein>
<dbReference type="Pfam" id="PF09992">
    <property type="entry name" value="NAGPA"/>
    <property type="match status" value="1"/>
</dbReference>
<gene>
    <name evidence="2" type="ORF">HELGO_WM39039</name>
</gene>
<sequence length="313" mass="34810">MKRLLFVLGWSILISLFWSCHQNIKAGENVSNFLSKKDSTKPDSIPLLKEDTLAAAALIEGAYEQVFFKNTPYAVNVVVFEVKLDTAEIALIDNQYQSLNHAYQAHPRDYLMLTNGGMFHPRGIPVGLFVEETVESVGLNFDEDRGNFFLLPNGVFFVSCDHVAGVLETEQFRDSIYQKGTPLKLATQSGPMLVIDSLRHPKFNKNSPNNYIRSGVGVTADQKIIFILSKEAVNFYTFASIFLEKGCKNALYLDGAISDMYIKGQKKDIANFATRFGPVIGVFSESDTSVTIKQSPSLDTIPSTNPINVKDEN</sequence>
<feature type="domain" description="Phosphodiester glycosidase" evidence="1">
    <location>
        <begin position="113"/>
        <end position="265"/>
    </location>
</feature>
<evidence type="ECO:0000313" key="2">
    <source>
        <dbReference type="EMBL" id="CAA6812741.1"/>
    </source>
</evidence>
<proteinExistence type="predicted"/>
<name>A0A6S6TBH5_9BACT</name>
<organism evidence="2">
    <name type="scientific">uncultured Aureispira sp</name>
    <dbReference type="NCBI Taxonomy" id="1331704"/>
    <lineage>
        <taxon>Bacteria</taxon>
        <taxon>Pseudomonadati</taxon>
        <taxon>Bacteroidota</taxon>
        <taxon>Saprospiria</taxon>
        <taxon>Saprospirales</taxon>
        <taxon>Saprospiraceae</taxon>
        <taxon>Aureispira</taxon>
        <taxon>environmental samples</taxon>
    </lineage>
</organism>
<dbReference type="InterPro" id="IPR018711">
    <property type="entry name" value="NAGPA"/>
</dbReference>
<dbReference type="EMBL" id="CACVAQ010000191">
    <property type="protein sequence ID" value="CAA6812741.1"/>
    <property type="molecule type" value="Genomic_DNA"/>
</dbReference>
<reference evidence="2" key="1">
    <citation type="submission" date="2020-01" db="EMBL/GenBank/DDBJ databases">
        <authorList>
            <person name="Meier V. D."/>
            <person name="Meier V D."/>
        </authorList>
    </citation>
    <scope>NUCLEOTIDE SEQUENCE</scope>
    <source>
        <strain evidence="2">HLG_WM_MAG_10</strain>
    </source>
</reference>
<accession>A0A6S6TBH5</accession>
<evidence type="ECO:0000259" key="1">
    <source>
        <dbReference type="Pfam" id="PF09992"/>
    </source>
</evidence>